<evidence type="ECO:0000313" key="3">
    <source>
        <dbReference type="Proteomes" id="UP000887577"/>
    </source>
</evidence>
<dbReference type="Pfam" id="PF22697">
    <property type="entry name" value="SOS1_NGEF_PH"/>
    <property type="match status" value="1"/>
</dbReference>
<dbReference type="Proteomes" id="UP000887577">
    <property type="component" value="Unplaced"/>
</dbReference>
<protein>
    <submittedName>
        <fullName evidence="4">PH domain-containing protein</fullName>
    </submittedName>
</protein>
<sequence>MQKALELIQSIPKRANDSSITDNIQNYQGDTNRLGRIYRHDLFQVWEGDEPVTDRYIFLFKNKLMFTDKDAKIDPPSFKHYSTIRLDKYTARVHTGDEDAIVLRPNEPGLPSFRIKAKDQQSQEFIRKAWLKDINEMQDAYF</sequence>
<evidence type="ECO:0000313" key="4">
    <source>
        <dbReference type="WBParaSite" id="PSU_v2.g20439.t1"/>
    </source>
</evidence>
<dbReference type="AlphaFoldDB" id="A0A914YJC6"/>
<dbReference type="GO" id="GO:0005085">
    <property type="term" value="F:guanyl-nucleotide exchange factor activity"/>
    <property type="evidence" value="ECO:0007669"/>
    <property type="project" value="UniProtKB-KW"/>
</dbReference>
<dbReference type="PANTHER" id="PTHR22826">
    <property type="entry name" value="RHO GUANINE EXCHANGE FACTOR-RELATED"/>
    <property type="match status" value="1"/>
</dbReference>
<keyword evidence="3" id="KW-1185">Reference proteome</keyword>
<dbReference type="Gene3D" id="2.30.29.30">
    <property type="entry name" value="Pleckstrin-homology domain (PH domain)/Phosphotyrosine-binding domain (PTB)"/>
    <property type="match status" value="1"/>
</dbReference>
<dbReference type="PANTHER" id="PTHR22826:SF106">
    <property type="entry name" value="TRIO, ISOFORM A"/>
    <property type="match status" value="1"/>
</dbReference>
<keyword evidence="1" id="KW-0344">Guanine-nucleotide releasing factor</keyword>
<evidence type="ECO:0000259" key="2">
    <source>
        <dbReference type="Pfam" id="PF22697"/>
    </source>
</evidence>
<dbReference type="GO" id="GO:0005737">
    <property type="term" value="C:cytoplasm"/>
    <property type="evidence" value="ECO:0007669"/>
    <property type="project" value="TreeGrafter"/>
</dbReference>
<proteinExistence type="predicted"/>
<accession>A0A914YJC6</accession>
<dbReference type="InterPro" id="IPR051336">
    <property type="entry name" value="RhoGEF_Guanine_NuclExch_SF"/>
</dbReference>
<reference evidence="4" key="1">
    <citation type="submission" date="2022-11" db="UniProtKB">
        <authorList>
            <consortium name="WormBaseParasite"/>
        </authorList>
    </citation>
    <scope>IDENTIFICATION</scope>
</reference>
<dbReference type="SUPFAM" id="SSF50729">
    <property type="entry name" value="PH domain-like"/>
    <property type="match status" value="1"/>
</dbReference>
<dbReference type="GO" id="GO:0019898">
    <property type="term" value="C:extrinsic component of membrane"/>
    <property type="evidence" value="ECO:0007669"/>
    <property type="project" value="TreeGrafter"/>
</dbReference>
<feature type="domain" description="SOS1/NGEF-like PH" evidence="2">
    <location>
        <begin position="33"/>
        <end position="137"/>
    </location>
</feature>
<name>A0A914YJC6_9BILA</name>
<dbReference type="InterPro" id="IPR011993">
    <property type="entry name" value="PH-like_dom_sf"/>
</dbReference>
<evidence type="ECO:0000256" key="1">
    <source>
        <dbReference type="ARBA" id="ARBA00022658"/>
    </source>
</evidence>
<dbReference type="InterPro" id="IPR055251">
    <property type="entry name" value="SOS1_NGEF_PH"/>
</dbReference>
<dbReference type="WBParaSite" id="PSU_v2.g20439.t1">
    <property type="protein sequence ID" value="PSU_v2.g20439.t1"/>
    <property type="gene ID" value="PSU_v2.g20439"/>
</dbReference>
<organism evidence="3 4">
    <name type="scientific">Panagrolaimus superbus</name>
    <dbReference type="NCBI Taxonomy" id="310955"/>
    <lineage>
        <taxon>Eukaryota</taxon>
        <taxon>Metazoa</taxon>
        <taxon>Ecdysozoa</taxon>
        <taxon>Nematoda</taxon>
        <taxon>Chromadorea</taxon>
        <taxon>Rhabditida</taxon>
        <taxon>Tylenchina</taxon>
        <taxon>Panagrolaimomorpha</taxon>
        <taxon>Panagrolaimoidea</taxon>
        <taxon>Panagrolaimidae</taxon>
        <taxon>Panagrolaimus</taxon>
    </lineage>
</organism>